<dbReference type="SMART" id="SM00382">
    <property type="entry name" value="AAA"/>
    <property type="match status" value="1"/>
</dbReference>
<comment type="caution">
    <text evidence="6">The sequence shown here is derived from an EMBL/GenBank/DDBJ whole genome shotgun (WGS) entry which is preliminary data.</text>
</comment>
<dbReference type="InterPro" id="IPR027417">
    <property type="entry name" value="P-loop_NTPase"/>
</dbReference>
<dbReference type="InterPro" id="IPR015415">
    <property type="entry name" value="Spast_Vps4_C"/>
</dbReference>
<dbReference type="GO" id="GO:0016197">
    <property type="term" value="P:endosomal transport"/>
    <property type="evidence" value="ECO:0007669"/>
    <property type="project" value="TreeGrafter"/>
</dbReference>
<protein>
    <submittedName>
        <fullName evidence="6">Vacuolar protein sorting-associated protein 4A</fullName>
    </submittedName>
</protein>
<evidence type="ECO:0000259" key="5">
    <source>
        <dbReference type="SMART" id="SM00382"/>
    </source>
</evidence>
<dbReference type="GO" id="GO:0005524">
    <property type="term" value="F:ATP binding"/>
    <property type="evidence" value="ECO:0007669"/>
    <property type="project" value="UniProtKB-KW"/>
</dbReference>
<comment type="similarity">
    <text evidence="1 4">Belongs to the AAA ATPase family.</text>
</comment>
<evidence type="ECO:0000256" key="2">
    <source>
        <dbReference type="ARBA" id="ARBA00022741"/>
    </source>
</evidence>
<accession>A0AA35WUB8</accession>
<evidence type="ECO:0000313" key="6">
    <source>
        <dbReference type="EMBL" id="CAI8026832.1"/>
    </source>
</evidence>
<dbReference type="Pfam" id="PF00004">
    <property type="entry name" value="AAA"/>
    <property type="match status" value="1"/>
</dbReference>
<dbReference type="SUPFAM" id="SSF52540">
    <property type="entry name" value="P-loop containing nucleoside triphosphate hydrolases"/>
    <property type="match status" value="1"/>
</dbReference>
<dbReference type="FunFam" id="3.40.50.300:FF:002588">
    <property type="entry name" value="ATPase, AAA family"/>
    <property type="match status" value="1"/>
</dbReference>
<feature type="domain" description="AAA+ ATPase" evidence="5">
    <location>
        <begin position="151"/>
        <end position="286"/>
    </location>
</feature>
<organism evidence="6 7">
    <name type="scientific">Geodia barretti</name>
    <name type="common">Barrett's horny sponge</name>
    <dbReference type="NCBI Taxonomy" id="519541"/>
    <lineage>
        <taxon>Eukaryota</taxon>
        <taxon>Metazoa</taxon>
        <taxon>Porifera</taxon>
        <taxon>Demospongiae</taxon>
        <taxon>Heteroscleromorpha</taxon>
        <taxon>Tetractinellida</taxon>
        <taxon>Astrophorina</taxon>
        <taxon>Geodiidae</taxon>
        <taxon>Geodia</taxon>
    </lineage>
</organism>
<evidence type="ECO:0000256" key="4">
    <source>
        <dbReference type="RuleBase" id="RU003651"/>
    </source>
</evidence>
<dbReference type="GO" id="GO:0016887">
    <property type="term" value="F:ATP hydrolysis activity"/>
    <property type="evidence" value="ECO:0007669"/>
    <property type="project" value="InterPro"/>
</dbReference>
<evidence type="ECO:0000256" key="1">
    <source>
        <dbReference type="ARBA" id="ARBA00006914"/>
    </source>
</evidence>
<dbReference type="Pfam" id="PF09336">
    <property type="entry name" value="Vps4_C"/>
    <property type="match status" value="1"/>
</dbReference>
<dbReference type="EMBL" id="CASHTH010002239">
    <property type="protein sequence ID" value="CAI8026832.1"/>
    <property type="molecule type" value="Genomic_DNA"/>
</dbReference>
<proteinExistence type="inferred from homology"/>
<name>A0AA35WUB8_GEOBA</name>
<evidence type="ECO:0000313" key="7">
    <source>
        <dbReference type="Proteomes" id="UP001174909"/>
    </source>
</evidence>
<dbReference type="InterPro" id="IPR003960">
    <property type="entry name" value="ATPase_AAA_CS"/>
</dbReference>
<dbReference type="InterPro" id="IPR041569">
    <property type="entry name" value="AAA_lid_3"/>
</dbReference>
<dbReference type="InterPro" id="IPR003593">
    <property type="entry name" value="AAA+_ATPase"/>
</dbReference>
<keyword evidence="2 4" id="KW-0547">Nucleotide-binding</keyword>
<dbReference type="PANTHER" id="PTHR23074">
    <property type="entry name" value="AAA DOMAIN-CONTAINING"/>
    <property type="match status" value="1"/>
</dbReference>
<keyword evidence="7" id="KW-1185">Reference proteome</keyword>
<reference evidence="6" key="1">
    <citation type="submission" date="2023-03" db="EMBL/GenBank/DDBJ databases">
        <authorList>
            <person name="Steffen K."/>
            <person name="Cardenas P."/>
        </authorList>
    </citation>
    <scope>NUCLEOTIDE SEQUENCE</scope>
</reference>
<dbReference type="GO" id="GO:0007033">
    <property type="term" value="P:vacuole organization"/>
    <property type="evidence" value="ECO:0007669"/>
    <property type="project" value="TreeGrafter"/>
</dbReference>
<gene>
    <name evidence="6" type="ORF">GBAR_LOCUS15376</name>
</gene>
<evidence type="ECO:0000256" key="3">
    <source>
        <dbReference type="ARBA" id="ARBA00022840"/>
    </source>
</evidence>
<dbReference type="Gene3D" id="1.10.8.60">
    <property type="match status" value="1"/>
</dbReference>
<dbReference type="Pfam" id="PF17862">
    <property type="entry name" value="AAA_lid_3"/>
    <property type="match status" value="1"/>
</dbReference>
<sequence length="419" mass="46216">MGDGTQLEVYRDAVHWLQLAADESSKPGDVDLAKLLACHDCARKLVQRLLNIEQHPVRRSGLWQLMASLDNHQSLFQGRLRQKHGDNGGGRASAGDQTDQRRLSIVSSLIRAPGDFTLASCVGLEDVKQLLREAVLLPHTHPHLFSGRRRPWRRLLLYGPPGTGKTLLAHAISSESLAVFYSVSSADILSSWVGESEKLVRDLFSHARQQTSQPVIVLIDEVDSLCRRRNMKEEDHSRRIKTELLKQMESFGNDNIVVLCTTNCPWELDPAFLRRFQRKIFVGLPNKEARCQILGLHLGSAGVAISGEDMHMLSECTERYSGSDLAHVASEALMRPLRELEGAGHWLPAAGGLLQPCSANHPGALQMSFTDLSPHQVSPRDVVASDVVGALEMCAPSVSADDLTCYSEFMGTSKFTVTS</sequence>
<dbReference type="Proteomes" id="UP001174909">
    <property type="component" value="Unassembled WGS sequence"/>
</dbReference>
<dbReference type="InterPro" id="IPR050304">
    <property type="entry name" value="MT-severing_AAA_ATPase"/>
</dbReference>
<dbReference type="PROSITE" id="PS00674">
    <property type="entry name" value="AAA"/>
    <property type="match status" value="1"/>
</dbReference>
<dbReference type="Gene3D" id="3.40.50.300">
    <property type="entry name" value="P-loop containing nucleotide triphosphate hydrolases"/>
    <property type="match status" value="1"/>
</dbReference>
<dbReference type="AlphaFoldDB" id="A0AA35WUB8"/>
<dbReference type="InterPro" id="IPR003959">
    <property type="entry name" value="ATPase_AAA_core"/>
</dbReference>
<keyword evidence="3 4" id="KW-0067">ATP-binding</keyword>
<dbReference type="PANTHER" id="PTHR23074:SF72">
    <property type="entry name" value="VACUOLAR PROTEIN SORTING-ASSOCIATED PROTEIN 4B"/>
    <property type="match status" value="1"/>
</dbReference>